<dbReference type="OrthoDB" id="1654884at2759"/>
<reference evidence="4 5" key="1">
    <citation type="submission" date="2017-06" db="EMBL/GenBank/DDBJ databases">
        <title>Draft genome sequence of a variant of Elsinoe murrayae.</title>
        <authorList>
            <person name="Cheng Q."/>
        </authorList>
    </citation>
    <scope>NUCLEOTIDE SEQUENCE [LARGE SCALE GENOMIC DNA]</scope>
    <source>
        <strain evidence="4 5">CQ-2017a</strain>
    </source>
</reference>
<name>A0A2K1QY47_9PEZI</name>
<dbReference type="AlphaFoldDB" id="A0A2K1QY47"/>
<dbReference type="PANTHER" id="PTHR11759">
    <property type="entry name" value="40S RIBOSOMAL PROTEIN S14/30S RIBOSOMAL PROTEIN S11"/>
    <property type="match status" value="1"/>
</dbReference>
<evidence type="ECO:0000256" key="2">
    <source>
        <dbReference type="ARBA" id="ARBA00022980"/>
    </source>
</evidence>
<keyword evidence="5" id="KW-1185">Reference proteome</keyword>
<dbReference type="InterPro" id="IPR036967">
    <property type="entry name" value="Ribosomal_uS11_sf"/>
</dbReference>
<dbReference type="SUPFAM" id="SSF53137">
    <property type="entry name" value="Translational machinery components"/>
    <property type="match status" value="1"/>
</dbReference>
<comment type="similarity">
    <text evidence="1">Belongs to the universal ribosomal protein uS11 family.</text>
</comment>
<dbReference type="STRING" id="2082308.A0A2K1QY47"/>
<evidence type="ECO:0000313" key="5">
    <source>
        <dbReference type="Proteomes" id="UP000243797"/>
    </source>
</evidence>
<dbReference type="EMBL" id="NKHZ01000029">
    <property type="protein sequence ID" value="PNS19833.1"/>
    <property type="molecule type" value="Genomic_DNA"/>
</dbReference>
<keyword evidence="2" id="KW-0689">Ribosomal protein</keyword>
<dbReference type="GO" id="GO:0003735">
    <property type="term" value="F:structural constituent of ribosome"/>
    <property type="evidence" value="ECO:0007669"/>
    <property type="project" value="InterPro"/>
</dbReference>
<dbReference type="InParanoid" id="A0A2K1QY47"/>
<comment type="caution">
    <text evidence="4">The sequence shown here is derived from an EMBL/GenBank/DDBJ whole genome shotgun (WGS) entry which is preliminary data.</text>
</comment>
<evidence type="ECO:0000256" key="1">
    <source>
        <dbReference type="ARBA" id="ARBA00006194"/>
    </source>
</evidence>
<protein>
    <recommendedName>
        <fullName evidence="6">37S ribosomal protein S18, mitochondrial</fullName>
    </recommendedName>
</protein>
<dbReference type="Pfam" id="PF00411">
    <property type="entry name" value="Ribosomal_S11"/>
    <property type="match status" value="1"/>
</dbReference>
<organism evidence="4 5">
    <name type="scientific">Sphaceloma murrayae</name>
    <dbReference type="NCBI Taxonomy" id="2082308"/>
    <lineage>
        <taxon>Eukaryota</taxon>
        <taxon>Fungi</taxon>
        <taxon>Dikarya</taxon>
        <taxon>Ascomycota</taxon>
        <taxon>Pezizomycotina</taxon>
        <taxon>Dothideomycetes</taxon>
        <taxon>Dothideomycetidae</taxon>
        <taxon>Myriangiales</taxon>
        <taxon>Elsinoaceae</taxon>
        <taxon>Sphaceloma</taxon>
    </lineage>
</organism>
<evidence type="ECO:0000313" key="4">
    <source>
        <dbReference type="EMBL" id="PNS19833.1"/>
    </source>
</evidence>
<accession>A0A2K1QY47</accession>
<evidence type="ECO:0008006" key="6">
    <source>
        <dbReference type="Google" id="ProtNLM"/>
    </source>
</evidence>
<keyword evidence="3" id="KW-0687">Ribonucleoprotein</keyword>
<sequence length="232" mass="25377">MSRSGFQKASGFVCASCRQHVADRWATPLRSFTTTTSFRARSDKSMDSILAGSIVKRKQPEGLSDFANILGSSDLPPVGDARAFGLAGILSKQPHRIHIYATKHNTHITVTAPPKAKAKYDVADLYKPPEQNQPMMSFATGMIGFRKAGRGSYDAAYQLASYVLKQLQEKGKLKDMREIEVVLRGWGAGREAVTKALLGQEGRLVRPKITAVTDATRLKFGGSRSPNPRRLG</sequence>
<dbReference type="Proteomes" id="UP000243797">
    <property type="component" value="Unassembled WGS sequence"/>
</dbReference>
<dbReference type="InterPro" id="IPR001971">
    <property type="entry name" value="Ribosomal_uS11"/>
</dbReference>
<dbReference type="FunCoup" id="A0A2K1QY47">
    <property type="interactions" value="157"/>
</dbReference>
<proteinExistence type="inferred from homology"/>
<dbReference type="GO" id="GO:1990904">
    <property type="term" value="C:ribonucleoprotein complex"/>
    <property type="evidence" value="ECO:0007669"/>
    <property type="project" value="UniProtKB-KW"/>
</dbReference>
<dbReference type="GO" id="GO:0005840">
    <property type="term" value="C:ribosome"/>
    <property type="evidence" value="ECO:0007669"/>
    <property type="project" value="UniProtKB-KW"/>
</dbReference>
<dbReference type="HAMAP" id="MF_01310">
    <property type="entry name" value="Ribosomal_uS11"/>
    <property type="match status" value="1"/>
</dbReference>
<gene>
    <name evidence="4" type="ORF">CAC42_7800</name>
</gene>
<evidence type="ECO:0000256" key="3">
    <source>
        <dbReference type="ARBA" id="ARBA00023274"/>
    </source>
</evidence>
<dbReference type="Gene3D" id="3.30.420.80">
    <property type="entry name" value="Ribosomal protein S11"/>
    <property type="match status" value="1"/>
</dbReference>
<dbReference type="GO" id="GO:0006412">
    <property type="term" value="P:translation"/>
    <property type="evidence" value="ECO:0007669"/>
    <property type="project" value="InterPro"/>
</dbReference>